<reference evidence="1" key="1">
    <citation type="journal article" date="2015" name="Nature">
        <title>Complex archaea that bridge the gap between prokaryotes and eukaryotes.</title>
        <authorList>
            <person name="Spang A."/>
            <person name="Saw J.H."/>
            <person name="Jorgensen S.L."/>
            <person name="Zaremba-Niedzwiedzka K."/>
            <person name="Martijn J."/>
            <person name="Lind A.E."/>
            <person name="van Eijk R."/>
            <person name="Schleper C."/>
            <person name="Guy L."/>
            <person name="Ettema T.J."/>
        </authorList>
    </citation>
    <scope>NUCLEOTIDE SEQUENCE</scope>
</reference>
<protein>
    <submittedName>
        <fullName evidence="1">Uncharacterized protein</fullName>
    </submittedName>
</protein>
<proteinExistence type="predicted"/>
<dbReference type="AlphaFoldDB" id="A0A0F9AG78"/>
<dbReference type="EMBL" id="LAZR01054926">
    <property type="protein sequence ID" value="KKK77504.1"/>
    <property type="molecule type" value="Genomic_DNA"/>
</dbReference>
<accession>A0A0F9AG78</accession>
<sequence>MSEKMEQLLEALLREVKGQGGSMPAAPTPADVPHGVLIPYDHPAARHSWKALERGEIGHPTGFYLGRRPEDMHPLNPPEFVGQLYDTAFNDLVPFVGMVVHVYSRMEANLVVWDHFGHQFHVVKARRGDPDNIVREKAESGTAEELPDATVELYGYSDIHRGTKVGWIPGRNIFYAPLQIGVA</sequence>
<organism evidence="1">
    <name type="scientific">marine sediment metagenome</name>
    <dbReference type="NCBI Taxonomy" id="412755"/>
    <lineage>
        <taxon>unclassified sequences</taxon>
        <taxon>metagenomes</taxon>
        <taxon>ecological metagenomes</taxon>
    </lineage>
</organism>
<evidence type="ECO:0000313" key="1">
    <source>
        <dbReference type="EMBL" id="KKK77504.1"/>
    </source>
</evidence>
<gene>
    <name evidence="1" type="ORF">LCGC14_2852960</name>
</gene>
<comment type="caution">
    <text evidence="1">The sequence shown here is derived from an EMBL/GenBank/DDBJ whole genome shotgun (WGS) entry which is preliminary data.</text>
</comment>
<name>A0A0F9AG78_9ZZZZ</name>